<accession>A0A1J5QJX3</accession>
<sequence>MRSHAYARTWTPSIAETATVRVFVEKSGERSVVSHMAKKTRGEVARALLNLKKSPKNVEAAAHALSDTFDVELVKPETARKPYLLDVILRN</sequence>
<dbReference type="EMBL" id="MLJW01001530">
    <property type="protein sequence ID" value="OIQ77811.1"/>
    <property type="molecule type" value="Genomic_DNA"/>
</dbReference>
<proteinExistence type="predicted"/>
<comment type="caution">
    <text evidence="1">The sequence shown here is derived from an EMBL/GenBank/DDBJ whole genome shotgun (WGS) entry which is preliminary data.</text>
</comment>
<dbReference type="AlphaFoldDB" id="A0A1J5QJX3"/>
<reference evidence="1" key="1">
    <citation type="submission" date="2016-10" db="EMBL/GenBank/DDBJ databases">
        <title>Sequence of Gallionella enrichment culture.</title>
        <authorList>
            <person name="Poehlein A."/>
            <person name="Muehling M."/>
            <person name="Daniel R."/>
        </authorList>
    </citation>
    <scope>NUCLEOTIDE SEQUENCE</scope>
</reference>
<dbReference type="Pfam" id="PF03883">
    <property type="entry name" value="H2O2_YaaD"/>
    <property type="match status" value="1"/>
</dbReference>
<organism evidence="1">
    <name type="scientific">mine drainage metagenome</name>
    <dbReference type="NCBI Taxonomy" id="410659"/>
    <lineage>
        <taxon>unclassified sequences</taxon>
        <taxon>metagenomes</taxon>
        <taxon>ecological metagenomes</taxon>
    </lineage>
</organism>
<protein>
    <submittedName>
        <fullName evidence="1">Uncharacterized protein</fullName>
    </submittedName>
</protein>
<gene>
    <name evidence="1" type="ORF">GALL_404880</name>
</gene>
<name>A0A1J5QJX3_9ZZZZ</name>
<evidence type="ECO:0000313" key="1">
    <source>
        <dbReference type="EMBL" id="OIQ77811.1"/>
    </source>
</evidence>
<dbReference type="InterPro" id="IPR005583">
    <property type="entry name" value="YaaA"/>
</dbReference>